<evidence type="ECO:0000313" key="2">
    <source>
        <dbReference type="Proteomes" id="UP001600165"/>
    </source>
</evidence>
<gene>
    <name evidence="1" type="ORF">ACFVKH_03930</name>
</gene>
<dbReference type="EMBL" id="JBHZOL010000023">
    <property type="protein sequence ID" value="MFE4105415.1"/>
    <property type="molecule type" value="Genomic_DNA"/>
</dbReference>
<dbReference type="Proteomes" id="UP001600165">
    <property type="component" value="Unassembled WGS sequence"/>
</dbReference>
<proteinExistence type="predicted"/>
<keyword evidence="2" id="KW-1185">Reference proteome</keyword>
<protein>
    <submittedName>
        <fullName evidence="1">Uncharacterized protein</fullName>
    </submittedName>
</protein>
<comment type="caution">
    <text evidence="1">The sequence shown here is derived from an EMBL/GenBank/DDBJ whole genome shotgun (WGS) entry which is preliminary data.</text>
</comment>
<dbReference type="RefSeq" id="WP_377961931.1">
    <property type="nucleotide sequence ID" value="NZ_JBHZOL010000023.1"/>
</dbReference>
<sequence length="54" mass="6501">MGAFNQLKKALQEQQKRGCETTDTVKEFVKGYEEQLNTEKQLLKDRQRQEREDR</sequence>
<accession>A0ABW6ICQ3</accession>
<reference evidence="1 2" key="1">
    <citation type="submission" date="2024-10" db="EMBL/GenBank/DDBJ databases">
        <authorList>
            <person name="Ratan Roy A."/>
            <person name="Morales Sandoval P.H."/>
            <person name="De Los Santos Villalobos S."/>
            <person name="Chakraborty S."/>
            <person name="Mukherjee J."/>
        </authorList>
    </citation>
    <scope>NUCLEOTIDE SEQUENCE [LARGE SCALE GENOMIC DNA]</scope>
    <source>
        <strain evidence="1 2">S1</strain>
    </source>
</reference>
<name>A0ABW6ICQ3_9CYAN</name>
<evidence type="ECO:0000313" key="1">
    <source>
        <dbReference type="EMBL" id="MFE4105415.1"/>
    </source>
</evidence>
<organism evidence="1 2">
    <name type="scientific">Almyronema epifaneia S1</name>
    <dbReference type="NCBI Taxonomy" id="2991925"/>
    <lineage>
        <taxon>Bacteria</taxon>
        <taxon>Bacillati</taxon>
        <taxon>Cyanobacteriota</taxon>
        <taxon>Cyanophyceae</taxon>
        <taxon>Nodosilineales</taxon>
        <taxon>Nodosilineaceae</taxon>
        <taxon>Almyronema</taxon>
        <taxon>Almyronema epifaneia</taxon>
    </lineage>
</organism>